<accession>A0ABY5PMN6</accession>
<evidence type="ECO:0000313" key="7">
    <source>
        <dbReference type="Proteomes" id="UP001058860"/>
    </source>
</evidence>
<name>A0ABY5PMN6_9ACTN</name>
<keyword evidence="2" id="KW-0813">Transport</keyword>
<feature type="domain" description="ABC transporter" evidence="5">
    <location>
        <begin position="49"/>
        <end position="266"/>
    </location>
</feature>
<dbReference type="Pfam" id="PF00005">
    <property type="entry name" value="ABC_tran"/>
    <property type="match status" value="1"/>
</dbReference>
<dbReference type="EMBL" id="CP088295">
    <property type="protein sequence ID" value="UUY05675.1"/>
    <property type="molecule type" value="Genomic_DNA"/>
</dbReference>
<protein>
    <submittedName>
        <fullName evidence="6">ATP-binding cassette domain-containing protein</fullName>
    </submittedName>
</protein>
<dbReference type="InterPro" id="IPR003593">
    <property type="entry name" value="AAA+_ATPase"/>
</dbReference>
<gene>
    <name evidence="6" type="ORF">LRS13_09190</name>
</gene>
<dbReference type="PANTHER" id="PTHR43335">
    <property type="entry name" value="ABC TRANSPORTER, ATP-BINDING PROTEIN"/>
    <property type="match status" value="1"/>
</dbReference>
<dbReference type="Gene3D" id="3.40.50.300">
    <property type="entry name" value="P-loop containing nucleotide triphosphate hydrolases"/>
    <property type="match status" value="1"/>
</dbReference>
<evidence type="ECO:0000256" key="3">
    <source>
        <dbReference type="ARBA" id="ARBA00022741"/>
    </source>
</evidence>
<dbReference type="RefSeq" id="WP_353866118.1">
    <property type="nucleotide sequence ID" value="NZ_CP088295.1"/>
</dbReference>
<dbReference type="InterPro" id="IPR027417">
    <property type="entry name" value="P-loop_NTPase"/>
</dbReference>
<proteinExistence type="inferred from homology"/>
<sequence>MAGETPLPHDTGLALIGVTKRYPRPAPFSPFAGGPSVDELDDDIVDLDAEDDEVETAPAPEDILTDVQLTLPRGAALGIVGAQGAGKTTLIRLLAGTLRPTAGTIAVRGPVAPPAAGLVRHLEPDHTIDANLRLLAVLIGVSPAPAADTTLELAGVQRTGATRWGALDRVDQLAIVEAALLQLRVGLHLFDPAMKIASPDVRDALDGVLAERLADGACAVFTARRVERLPPICSGIALLNAGRLCAWEEPEAAAETDAAAERTVARAKFAAESDLVAIEDVRASAHTDGTRITLSYMAREPLESVMVRVSVLPGAGPAQRFAFQHSEVSAGDRETATLHLPHGALVAGDHLVRIGLLATAGSDLHTVLWPDALPISLDTPAGEEPVRPSPRWS</sequence>
<dbReference type="SMART" id="SM00382">
    <property type="entry name" value="AAA"/>
    <property type="match status" value="1"/>
</dbReference>
<dbReference type="SUPFAM" id="SSF52540">
    <property type="entry name" value="P-loop containing nucleoside triphosphate hydrolases"/>
    <property type="match status" value="1"/>
</dbReference>
<comment type="similarity">
    <text evidence="1">Belongs to the ABC transporter superfamily.</text>
</comment>
<reference evidence="7" key="1">
    <citation type="submission" date="2021-11" db="EMBL/GenBank/DDBJ databases">
        <title>Cultivation dependent microbiological survey of springs from the worlds oldest radium mine currently devoted to the extraction of radon-saturated water.</title>
        <authorList>
            <person name="Kapinusova G."/>
            <person name="Smrhova T."/>
            <person name="Strejcek M."/>
            <person name="Suman J."/>
            <person name="Jani K."/>
            <person name="Pajer P."/>
            <person name="Uhlik O."/>
        </authorList>
    </citation>
    <scope>NUCLEOTIDE SEQUENCE [LARGE SCALE GENOMIC DNA]</scope>
    <source>
        <strain evidence="7">J379</strain>
    </source>
</reference>
<organism evidence="6 7">
    <name type="scientific">Svornostia abyssi</name>
    <dbReference type="NCBI Taxonomy" id="2898438"/>
    <lineage>
        <taxon>Bacteria</taxon>
        <taxon>Bacillati</taxon>
        <taxon>Actinomycetota</taxon>
        <taxon>Thermoleophilia</taxon>
        <taxon>Solirubrobacterales</taxon>
        <taxon>Baekduiaceae</taxon>
        <taxon>Svornostia</taxon>
    </lineage>
</organism>
<evidence type="ECO:0000256" key="2">
    <source>
        <dbReference type="ARBA" id="ARBA00022448"/>
    </source>
</evidence>
<evidence type="ECO:0000259" key="5">
    <source>
        <dbReference type="PROSITE" id="PS50893"/>
    </source>
</evidence>
<dbReference type="GO" id="GO:0005524">
    <property type="term" value="F:ATP binding"/>
    <property type="evidence" value="ECO:0007669"/>
    <property type="project" value="UniProtKB-KW"/>
</dbReference>
<evidence type="ECO:0000313" key="6">
    <source>
        <dbReference type="EMBL" id="UUY05675.1"/>
    </source>
</evidence>
<evidence type="ECO:0000256" key="1">
    <source>
        <dbReference type="ARBA" id="ARBA00005417"/>
    </source>
</evidence>
<keyword evidence="4 6" id="KW-0067">ATP-binding</keyword>
<keyword evidence="7" id="KW-1185">Reference proteome</keyword>
<evidence type="ECO:0000256" key="4">
    <source>
        <dbReference type="ARBA" id="ARBA00022840"/>
    </source>
</evidence>
<dbReference type="PROSITE" id="PS50893">
    <property type="entry name" value="ABC_TRANSPORTER_2"/>
    <property type="match status" value="1"/>
</dbReference>
<dbReference type="Proteomes" id="UP001058860">
    <property type="component" value="Chromosome"/>
</dbReference>
<dbReference type="InterPro" id="IPR003439">
    <property type="entry name" value="ABC_transporter-like_ATP-bd"/>
</dbReference>
<keyword evidence="3" id="KW-0547">Nucleotide-binding</keyword>